<dbReference type="Proteomes" id="UP000607653">
    <property type="component" value="Unassembled WGS sequence"/>
</dbReference>
<dbReference type="EMBL" id="DUZY01000001">
    <property type="protein sequence ID" value="DAD19680.1"/>
    <property type="molecule type" value="Genomic_DNA"/>
</dbReference>
<accession>A0A822XH20</accession>
<evidence type="ECO:0000313" key="1">
    <source>
        <dbReference type="EMBL" id="DAD19680.1"/>
    </source>
</evidence>
<name>A0A822XH20_NELNU</name>
<sequence>MSMSLPCSDNLFHQRSRVAVNQVDQLEDND</sequence>
<organism evidence="1 2">
    <name type="scientific">Nelumbo nucifera</name>
    <name type="common">Sacred lotus</name>
    <dbReference type="NCBI Taxonomy" id="4432"/>
    <lineage>
        <taxon>Eukaryota</taxon>
        <taxon>Viridiplantae</taxon>
        <taxon>Streptophyta</taxon>
        <taxon>Embryophyta</taxon>
        <taxon>Tracheophyta</taxon>
        <taxon>Spermatophyta</taxon>
        <taxon>Magnoliopsida</taxon>
        <taxon>Proteales</taxon>
        <taxon>Nelumbonaceae</taxon>
        <taxon>Nelumbo</taxon>
    </lineage>
</organism>
<protein>
    <submittedName>
        <fullName evidence="1">Uncharacterized protein</fullName>
    </submittedName>
</protein>
<gene>
    <name evidence="1" type="ORF">HUJ06_021144</name>
</gene>
<reference evidence="1 2" key="1">
    <citation type="journal article" date="2020" name="Mol. Biol. Evol.">
        <title>Distinct Expression and Methylation Patterns for Genes with Different Fates following a Single Whole-Genome Duplication in Flowering Plants.</title>
        <authorList>
            <person name="Shi T."/>
            <person name="Rahmani R.S."/>
            <person name="Gugger P.F."/>
            <person name="Wang M."/>
            <person name="Li H."/>
            <person name="Zhang Y."/>
            <person name="Li Z."/>
            <person name="Wang Q."/>
            <person name="Van de Peer Y."/>
            <person name="Marchal K."/>
            <person name="Chen J."/>
        </authorList>
    </citation>
    <scope>NUCLEOTIDE SEQUENCE [LARGE SCALE GENOMIC DNA]</scope>
    <source>
        <tissue evidence="1">Leaf</tissue>
    </source>
</reference>
<proteinExistence type="predicted"/>
<dbReference type="AlphaFoldDB" id="A0A822XH20"/>
<comment type="caution">
    <text evidence="1">The sequence shown here is derived from an EMBL/GenBank/DDBJ whole genome shotgun (WGS) entry which is preliminary data.</text>
</comment>
<evidence type="ECO:0000313" key="2">
    <source>
        <dbReference type="Proteomes" id="UP000607653"/>
    </source>
</evidence>
<keyword evidence="2" id="KW-1185">Reference proteome</keyword>